<sequence length="120" mass="12877">MPFRNYLSLSGIKPVVPALVQKLNASLPHDITRKRGLVPGKTNAPNAAGKGSAVLEKVAKRAKGGVLTIDDNRFVGVGSINVLFDTDPYAVLPRRLPDLETHADTAFELIHSVGITPRAR</sequence>
<dbReference type="RefSeq" id="WP_019863225.1">
    <property type="nucleotide sequence ID" value="NZ_CP033334.1"/>
</dbReference>
<dbReference type="EMBL" id="LZTJ01000001">
    <property type="protein sequence ID" value="OBP82025.1"/>
    <property type="molecule type" value="Genomic_DNA"/>
</dbReference>
<organism evidence="1 4">
    <name type="scientific">Rhizobium loti</name>
    <name type="common">Mesorhizobium loti</name>
    <dbReference type="NCBI Taxonomy" id="381"/>
    <lineage>
        <taxon>Bacteria</taxon>
        <taxon>Pseudomonadati</taxon>
        <taxon>Pseudomonadota</taxon>
        <taxon>Alphaproteobacteria</taxon>
        <taxon>Hyphomicrobiales</taxon>
        <taxon>Phyllobacteriaceae</taxon>
        <taxon>Mesorhizobium</taxon>
    </lineage>
</organism>
<dbReference type="Proteomes" id="UP000093737">
    <property type="component" value="Unassembled WGS sequence"/>
</dbReference>
<dbReference type="OrthoDB" id="9913018at2"/>
<evidence type="ECO:0000313" key="1">
    <source>
        <dbReference type="EMBL" id="OBP82025.1"/>
    </source>
</evidence>
<evidence type="ECO:0000313" key="3">
    <source>
        <dbReference type="Proteomes" id="UP000093737"/>
    </source>
</evidence>
<proteinExistence type="predicted"/>
<dbReference type="EMBL" id="LYTK01000023">
    <property type="protein sequence ID" value="OBQ59025.1"/>
    <property type="molecule type" value="Genomic_DNA"/>
</dbReference>
<evidence type="ECO:0000313" key="4">
    <source>
        <dbReference type="Proteomes" id="UP000093748"/>
    </source>
</evidence>
<dbReference type="AlphaFoldDB" id="A0A1A5PUB9"/>
<accession>A0A1A5PUB9</accession>
<name>A0A1A5PUB9_RHILI</name>
<reference evidence="2 3" key="1">
    <citation type="submission" date="2016-05" db="EMBL/GenBank/DDBJ databases">
        <authorList>
            <person name="Ramsay J.P."/>
        </authorList>
    </citation>
    <scope>NUCLEOTIDE SEQUENCE [LARGE SCALE GENOMIC DNA]</scope>
    <source>
        <strain evidence="2 3">NZP2042</strain>
    </source>
</reference>
<evidence type="ECO:0000313" key="2">
    <source>
        <dbReference type="EMBL" id="OBQ59025.1"/>
    </source>
</evidence>
<comment type="caution">
    <text evidence="1">The sequence shown here is derived from an EMBL/GenBank/DDBJ whole genome shotgun (WGS) entry which is preliminary data.</text>
</comment>
<gene>
    <name evidence="2" type="ORF">A8145_25530</name>
    <name evidence="1" type="ORF">BAE39_00005</name>
</gene>
<protein>
    <submittedName>
        <fullName evidence="1">Uncharacterized protein</fullName>
    </submittedName>
</protein>
<reference evidence="4" key="2">
    <citation type="submission" date="2016-06" db="EMBL/GenBank/DDBJ databases">
        <title>NZP2037 Pacbio-Illumina hybrid assembly.</title>
        <authorList>
            <person name="Ramsay J.P."/>
        </authorList>
    </citation>
    <scope>NUCLEOTIDE SEQUENCE [LARGE SCALE GENOMIC DNA]</scope>
    <source>
        <strain evidence="4">R7ANS::ICEMlSym2042</strain>
    </source>
</reference>
<reference evidence="1" key="3">
    <citation type="submission" date="2016-06" db="EMBL/GenBank/DDBJ databases">
        <authorList>
            <person name="Kjaerup R.B."/>
            <person name="Dalgaard T.S."/>
            <person name="Juul-Madsen H.R."/>
        </authorList>
    </citation>
    <scope>NUCLEOTIDE SEQUENCE</scope>
    <source>
        <strain evidence="1">R7ANS::ICEMlSym2042</strain>
    </source>
</reference>
<dbReference type="Proteomes" id="UP000093748">
    <property type="component" value="Unassembled WGS sequence"/>
</dbReference>